<name>W2C698_9BACT</name>
<dbReference type="EMBL" id="AYUF01000305">
    <property type="protein sequence ID" value="ETK02739.1"/>
    <property type="molecule type" value="Genomic_DNA"/>
</dbReference>
<sequence>MGEAEGFFMPEIWLSLAVVCAEASLDVEGEESTCEAVSGDDASPL</sequence>
<gene>
    <name evidence="1" type="ORF">N425_02770</name>
</gene>
<reference evidence="1 2" key="1">
    <citation type="submission" date="2013-11" db="EMBL/GenBank/DDBJ databases">
        <title>Single cell genomics of uncultured Tannerella BU063 (oral taxon 286).</title>
        <authorList>
            <person name="Beall C.J."/>
            <person name="Campbell A.G."/>
            <person name="Griffen A.L."/>
            <person name="Podar M."/>
            <person name="Leys E.J."/>
        </authorList>
    </citation>
    <scope>NUCLEOTIDE SEQUENCE [LARGE SCALE GENOMIC DNA]</scope>
    <source>
        <strain evidence="1">Cell 2</strain>
    </source>
</reference>
<accession>W2C698</accession>
<proteinExistence type="predicted"/>
<evidence type="ECO:0000313" key="2">
    <source>
        <dbReference type="Proteomes" id="UP000018837"/>
    </source>
</evidence>
<dbReference type="AlphaFoldDB" id="W2C698"/>
<dbReference type="Proteomes" id="UP000018837">
    <property type="component" value="Unassembled WGS sequence"/>
</dbReference>
<comment type="caution">
    <text evidence="1">The sequence shown here is derived from an EMBL/GenBank/DDBJ whole genome shotgun (WGS) entry which is preliminary data.</text>
</comment>
<evidence type="ECO:0000313" key="1">
    <source>
        <dbReference type="EMBL" id="ETK02739.1"/>
    </source>
</evidence>
<protein>
    <submittedName>
        <fullName evidence="1">Uncharacterized protein</fullName>
    </submittedName>
</protein>
<organism evidence="1 2">
    <name type="scientific">Tannerella sp. oral taxon BU063 isolate Cell 2</name>
    <dbReference type="NCBI Taxonomy" id="1411148"/>
    <lineage>
        <taxon>Bacteria</taxon>
        <taxon>Pseudomonadati</taxon>
        <taxon>Bacteroidota</taxon>
        <taxon>Bacteroidia</taxon>
        <taxon>Bacteroidales</taxon>
        <taxon>Tannerellaceae</taxon>
        <taxon>Tannerella</taxon>
    </lineage>
</organism>